<sequence length="109" mass="12924">MVALNQLLAGIFHELNNPINFIAGNLEPAYQYCQDIIELMNLYRQEYPHPSPRILDLAEKLELDFVLEDLRNLIRSMKTGIKRIYQIMLAWRIFCRTTNEADMKSIDWH</sequence>
<dbReference type="GO" id="GO:0000155">
    <property type="term" value="F:phosphorelay sensor kinase activity"/>
    <property type="evidence" value="ECO:0007669"/>
    <property type="project" value="InterPro"/>
</dbReference>
<protein>
    <recommendedName>
        <fullName evidence="2">histidine kinase</fullName>
        <ecNumber evidence="2">2.7.13.3</ecNumber>
    </recommendedName>
</protein>
<dbReference type="InterPro" id="IPR036097">
    <property type="entry name" value="HisK_dim/P_sf"/>
</dbReference>
<dbReference type="Gene3D" id="1.10.287.130">
    <property type="match status" value="1"/>
</dbReference>
<comment type="catalytic activity">
    <reaction evidence="1">
        <text>ATP + protein L-histidine = ADP + protein N-phospho-L-histidine.</text>
        <dbReference type="EC" id="2.7.13.3"/>
    </reaction>
</comment>
<dbReference type="AlphaFoldDB" id="A0A9P1NXQ4"/>
<dbReference type="SUPFAM" id="SSF47384">
    <property type="entry name" value="Homodimeric domain of signal transducing histidine kinase"/>
    <property type="match status" value="1"/>
</dbReference>
<evidence type="ECO:0000313" key="4">
    <source>
        <dbReference type="Proteomes" id="UP000032946"/>
    </source>
</evidence>
<keyword evidence="3" id="KW-0418">Kinase</keyword>
<keyword evidence="4" id="KW-1185">Reference proteome</keyword>
<name>A0A9P1NXQ4_9CYAN</name>
<organism evidence="3 4">
    <name type="scientific">Limnospira indica PCC 8005</name>
    <dbReference type="NCBI Taxonomy" id="376219"/>
    <lineage>
        <taxon>Bacteria</taxon>
        <taxon>Bacillati</taxon>
        <taxon>Cyanobacteriota</taxon>
        <taxon>Cyanophyceae</taxon>
        <taxon>Oscillatoriophycideae</taxon>
        <taxon>Oscillatoriales</taxon>
        <taxon>Sirenicapillariaceae</taxon>
        <taxon>Limnospira</taxon>
    </lineage>
</organism>
<gene>
    <name evidence="3" type="ORF">ARTHRO_11844</name>
</gene>
<evidence type="ECO:0000313" key="3">
    <source>
        <dbReference type="EMBL" id="CDM94170.1"/>
    </source>
</evidence>
<evidence type="ECO:0000256" key="1">
    <source>
        <dbReference type="ARBA" id="ARBA00000085"/>
    </source>
</evidence>
<reference evidence="3 4" key="1">
    <citation type="submission" date="2014-02" db="EMBL/GenBank/DDBJ databases">
        <authorList>
            <person name="Genoscope - CEA"/>
        </authorList>
    </citation>
    <scope>NUCLEOTIDE SEQUENCE [LARGE SCALE GENOMIC DNA]</scope>
    <source>
        <strain evidence="3 4">PCC 8005</strain>
    </source>
</reference>
<accession>A0A9P1NXQ4</accession>
<evidence type="ECO:0000256" key="2">
    <source>
        <dbReference type="ARBA" id="ARBA00012438"/>
    </source>
</evidence>
<dbReference type="Proteomes" id="UP000032946">
    <property type="component" value="Chromosome"/>
</dbReference>
<dbReference type="RefSeq" id="WP_006620548.1">
    <property type="nucleotide sequence ID" value="NZ_FO818640.1"/>
</dbReference>
<dbReference type="CDD" id="cd00082">
    <property type="entry name" value="HisKA"/>
    <property type="match status" value="1"/>
</dbReference>
<dbReference type="EC" id="2.7.13.3" evidence="2"/>
<dbReference type="EMBL" id="FO818640">
    <property type="protein sequence ID" value="CDM94170.1"/>
    <property type="molecule type" value="Genomic_DNA"/>
</dbReference>
<keyword evidence="3" id="KW-0808">Transferase</keyword>
<dbReference type="InterPro" id="IPR003661">
    <property type="entry name" value="HisK_dim/P_dom"/>
</dbReference>
<proteinExistence type="predicted"/>